<protein>
    <submittedName>
        <fullName evidence="5">Very late factor 1</fullName>
    </submittedName>
</protein>
<dbReference type="OrthoDB" id="10960at10239"/>
<feature type="region of interest" description="Disordered" evidence="3">
    <location>
        <begin position="344"/>
        <end position="367"/>
    </location>
</feature>
<dbReference type="InterPro" id="IPR002104">
    <property type="entry name" value="Integrase_catalytic"/>
</dbReference>
<keyword evidence="2" id="KW-0233">DNA recombination</keyword>
<dbReference type="GO" id="GO:0003677">
    <property type="term" value="F:DNA binding"/>
    <property type="evidence" value="ECO:0007669"/>
    <property type="project" value="InterPro"/>
</dbReference>
<organism evidence="5 6">
    <name type="scientific">Gryllus bimaculatus nudivirus</name>
    <dbReference type="NCBI Taxonomy" id="432587"/>
    <lineage>
        <taxon>Viruses</taxon>
        <taxon>Viruses incertae sedis</taxon>
        <taxon>Naldaviricetes</taxon>
        <taxon>Lefavirales</taxon>
        <taxon>Nudiviridae</taxon>
        <taxon>Alphanudivirus</taxon>
        <taxon>Alphanudivirus grybimaculati</taxon>
    </lineage>
</organism>
<dbReference type="Proteomes" id="UP000203733">
    <property type="component" value="Segment"/>
</dbReference>
<evidence type="ECO:0000256" key="2">
    <source>
        <dbReference type="ARBA" id="ARBA00023172"/>
    </source>
</evidence>
<dbReference type="Pfam" id="PF00589">
    <property type="entry name" value="Phage_integrase"/>
    <property type="match status" value="1"/>
</dbReference>
<evidence type="ECO:0000313" key="5">
    <source>
        <dbReference type="EMBL" id="ABO45413.1"/>
    </source>
</evidence>
<dbReference type="SUPFAM" id="SSF56349">
    <property type="entry name" value="DNA breaking-rejoining enzymes"/>
    <property type="match status" value="1"/>
</dbReference>
<dbReference type="Gene3D" id="1.10.443.10">
    <property type="entry name" value="Intergrase catalytic core"/>
    <property type="match status" value="1"/>
</dbReference>
<dbReference type="PROSITE" id="PS51898">
    <property type="entry name" value="TYR_RECOMBINASE"/>
    <property type="match status" value="1"/>
</dbReference>
<evidence type="ECO:0000313" key="6">
    <source>
        <dbReference type="Proteomes" id="UP000203733"/>
    </source>
</evidence>
<feature type="domain" description="Tyr recombinase" evidence="4">
    <location>
        <begin position="116"/>
        <end position="314"/>
    </location>
</feature>
<dbReference type="CDD" id="cd00397">
    <property type="entry name" value="DNA_BRE_C"/>
    <property type="match status" value="1"/>
</dbReference>
<evidence type="ECO:0000256" key="3">
    <source>
        <dbReference type="SAM" id="MobiDB-lite"/>
    </source>
</evidence>
<evidence type="ECO:0000259" key="4">
    <source>
        <dbReference type="PROSITE" id="PS51898"/>
    </source>
</evidence>
<comment type="similarity">
    <text evidence="1">Belongs to the 'phage' integrase family.</text>
</comment>
<dbReference type="InterPro" id="IPR011010">
    <property type="entry name" value="DNA_brk_join_enz"/>
</dbReference>
<keyword evidence="6" id="KW-1185">Reference proteome</keyword>
<dbReference type="EMBL" id="EF203088">
    <property type="protein sequence ID" value="ABO45413.1"/>
    <property type="molecule type" value="Genomic_DNA"/>
</dbReference>
<name>A4L243_9VIRU</name>
<proteinExistence type="inferred from homology"/>
<evidence type="ECO:0000256" key="1">
    <source>
        <dbReference type="ARBA" id="ARBA00008857"/>
    </source>
</evidence>
<dbReference type="KEGG" id="vg:4960836"/>
<gene>
    <name evidence="5" type="primary">vlf-1</name>
</gene>
<sequence>MASSTFNETLIKLGLDSSIDKNVLSNSTLSSTISNIKLLQRNNVELTSENFERNAIQILDNLRTTKNEKLTNNYKLQVGATIKRLFPNVKYNFKKHYNCVTFEKKTTLPNLNDIMKLVKNAAEEIRTINVVQCIDNVGLYDMNLMVLFSVLTGLRKNEVAQLTLIDLKNIMEKNKCYLRQKGGCNVIERQVLISEPLLLLINNVLKQRPYVFNYLESNCINANNVSRRLRYKNEFVILSSPNHLSFLLKKITKMLNLPKDTRGGFNLFRTLISSTLIKEGGHIVAQVLANHKNPNTTLRHYNVLSTQASEDLFKNLIEQQRTTENITENEDEEEIEVETIMTTNENTTSDPPLFSLPMTPDATIDNL</sequence>
<dbReference type="GO" id="GO:0006310">
    <property type="term" value="P:DNA recombination"/>
    <property type="evidence" value="ECO:0007669"/>
    <property type="project" value="UniProtKB-KW"/>
</dbReference>
<dbReference type="RefSeq" id="YP_001111347.1">
    <property type="nucleotide sequence ID" value="NC_009240.1"/>
</dbReference>
<reference evidence="5 6" key="1">
    <citation type="journal article" date="2007" name="J. Virol.">
        <title>The genome of Gryllus bimaculatus nudivirus indicates an ancient diversification of baculovirus-related nonoccluded nudiviruses of insects.</title>
        <authorList>
            <person name="Wang Y."/>
            <person name="Kleespies R.G."/>
            <person name="Huger A.M."/>
            <person name="Jehle J.A."/>
        </authorList>
    </citation>
    <scope>NUCLEOTIDE SEQUENCE [LARGE SCALE GENOMIC DNA]</scope>
</reference>
<dbReference type="GeneID" id="4960836"/>
<dbReference type="GO" id="GO:0015074">
    <property type="term" value="P:DNA integration"/>
    <property type="evidence" value="ECO:0007669"/>
    <property type="project" value="InterPro"/>
</dbReference>
<accession>A4L243</accession>
<dbReference type="InterPro" id="IPR013762">
    <property type="entry name" value="Integrase-like_cat_sf"/>
</dbReference>